<comment type="caution">
    <text evidence="2">The sequence shown here is derived from an EMBL/GenBank/DDBJ whole genome shotgun (WGS) entry which is preliminary data.</text>
</comment>
<name>A0AAV1RPY5_9ROSI</name>
<gene>
    <name evidence="2" type="ORF">DCAF_LOCUS12629</name>
</gene>
<dbReference type="Proteomes" id="UP001314170">
    <property type="component" value="Unassembled WGS sequence"/>
</dbReference>
<evidence type="ECO:0000313" key="2">
    <source>
        <dbReference type="EMBL" id="CAK7337592.1"/>
    </source>
</evidence>
<reference evidence="2 3" key="1">
    <citation type="submission" date="2024-01" db="EMBL/GenBank/DDBJ databases">
        <authorList>
            <person name="Waweru B."/>
        </authorList>
    </citation>
    <scope>NUCLEOTIDE SEQUENCE [LARGE SCALE GENOMIC DNA]</scope>
</reference>
<accession>A0AAV1RPY5</accession>
<proteinExistence type="predicted"/>
<sequence length="204" mass="23745">MGKQQASNHLGRNQKKFSQPSRRKEYGYVTVLQETRGMHLRMWTNDSLEFGFVYLLNVDSSTILKNLRPEGKVYNQQENAQMTKNFVSKLSKDWILLGQYVNQGPKLLAYAMFLQLWPYLWAPTTFPLFPSSSKGPKRWEPYFLPTKQKYQVRKHYSSTMTNEISPCVPLQLSKSKTNGELESKLMEELTERKKAKCVGSCMLE</sequence>
<protein>
    <submittedName>
        <fullName evidence="2">Uncharacterized protein</fullName>
    </submittedName>
</protein>
<keyword evidence="3" id="KW-1185">Reference proteome</keyword>
<evidence type="ECO:0000313" key="3">
    <source>
        <dbReference type="Proteomes" id="UP001314170"/>
    </source>
</evidence>
<dbReference type="AlphaFoldDB" id="A0AAV1RPY5"/>
<feature type="compositionally biased region" description="Polar residues" evidence="1">
    <location>
        <begin position="1"/>
        <end position="20"/>
    </location>
</feature>
<feature type="region of interest" description="Disordered" evidence="1">
    <location>
        <begin position="1"/>
        <end position="22"/>
    </location>
</feature>
<dbReference type="EMBL" id="CAWUPB010001087">
    <property type="protein sequence ID" value="CAK7337592.1"/>
    <property type="molecule type" value="Genomic_DNA"/>
</dbReference>
<organism evidence="2 3">
    <name type="scientific">Dovyalis caffra</name>
    <dbReference type="NCBI Taxonomy" id="77055"/>
    <lineage>
        <taxon>Eukaryota</taxon>
        <taxon>Viridiplantae</taxon>
        <taxon>Streptophyta</taxon>
        <taxon>Embryophyta</taxon>
        <taxon>Tracheophyta</taxon>
        <taxon>Spermatophyta</taxon>
        <taxon>Magnoliopsida</taxon>
        <taxon>eudicotyledons</taxon>
        <taxon>Gunneridae</taxon>
        <taxon>Pentapetalae</taxon>
        <taxon>rosids</taxon>
        <taxon>fabids</taxon>
        <taxon>Malpighiales</taxon>
        <taxon>Salicaceae</taxon>
        <taxon>Flacourtieae</taxon>
        <taxon>Dovyalis</taxon>
    </lineage>
</organism>
<evidence type="ECO:0000256" key="1">
    <source>
        <dbReference type="SAM" id="MobiDB-lite"/>
    </source>
</evidence>